<proteinExistence type="inferred from homology"/>
<evidence type="ECO:0000313" key="4">
    <source>
        <dbReference type="EMBL" id="RJP16132.1"/>
    </source>
</evidence>
<dbReference type="NCBIfam" id="TIGR01755">
    <property type="entry name" value="flav_wrbA"/>
    <property type="match status" value="1"/>
</dbReference>
<dbReference type="InterPro" id="IPR008254">
    <property type="entry name" value="Flavodoxin/NO_synth"/>
</dbReference>
<dbReference type="GO" id="GO:0016020">
    <property type="term" value="C:membrane"/>
    <property type="evidence" value="ECO:0007669"/>
    <property type="project" value="TreeGrafter"/>
</dbReference>
<dbReference type="Pfam" id="PF03358">
    <property type="entry name" value="FMN_red"/>
    <property type="match status" value="1"/>
</dbReference>
<reference evidence="4 5" key="1">
    <citation type="journal article" date="2017" name="ISME J.">
        <title>Energy and carbon metabolisms in a deep terrestrial subsurface fluid microbial community.</title>
        <authorList>
            <person name="Momper L."/>
            <person name="Jungbluth S.P."/>
            <person name="Lee M.D."/>
            <person name="Amend J.P."/>
        </authorList>
    </citation>
    <scope>NUCLEOTIDE SEQUENCE [LARGE SCALE GENOMIC DNA]</scope>
    <source>
        <strain evidence="4">SURF_5</strain>
    </source>
</reference>
<dbReference type="SUPFAM" id="SSF52218">
    <property type="entry name" value="Flavoproteins"/>
    <property type="match status" value="1"/>
</dbReference>
<dbReference type="PANTHER" id="PTHR30546">
    <property type="entry name" value="FLAVODOXIN-RELATED PROTEIN WRBA-RELATED"/>
    <property type="match status" value="1"/>
</dbReference>
<dbReference type="GO" id="GO:0003955">
    <property type="term" value="F:NAD(P)H dehydrogenase (quinone) activity"/>
    <property type="evidence" value="ECO:0007669"/>
    <property type="project" value="InterPro"/>
</dbReference>
<dbReference type="InterPro" id="IPR029039">
    <property type="entry name" value="Flavoprotein-like_sf"/>
</dbReference>
<gene>
    <name evidence="4" type="ORF">C4520_19155</name>
</gene>
<accession>A0A3A4N9P1</accession>
<organism evidence="4 5">
    <name type="scientific">Abyssobacteria bacterium (strain SURF_5)</name>
    <dbReference type="NCBI Taxonomy" id="2093360"/>
    <lineage>
        <taxon>Bacteria</taxon>
        <taxon>Pseudomonadati</taxon>
        <taxon>Candidatus Hydrogenedentota</taxon>
        <taxon>Candidatus Abyssobacteria</taxon>
    </lineage>
</organism>
<evidence type="ECO:0000256" key="1">
    <source>
        <dbReference type="ARBA" id="ARBA00006961"/>
    </source>
</evidence>
<feature type="region of interest" description="Disordered" evidence="2">
    <location>
        <begin position="159"/>
        <end position="180"/>
    </location>
</feature>
<dbReference type="EMBL" id="QZKU01000128">
    <property type="protein sequence ID" value="RJP16132.1"/>
    <property type="molecule type" value="Genomic_DNA"/>
</dbReference>
<dbReference type="GO" id="GO:0010181">
    <property type="term" value="F:FMN binding"/>
    <property type="evidence" value="ECO:0007669"/>
    <property type="project" value="InterPro"/>
</dbReference>
<sequence>MRILIAYYSFYGHILKMAQAVAEGVRQVEGVECIIRRVEEFEKVNKIIDGNEAARAVRDRQKDIPVCALDDLRQADGIIFGSPTRYGNMTAQMKQLFDSTAPLWLKGELEGKTAGVFTSTATTHGGQETTLISMMIPILHLGMVIVGVPYSTPGMLHTEGRGGTPYGPTTIAGSDNKREPAAEDLELARALGRRVAEITKKLRS</sequence>
<name>A0A3A4N9P1_ABYX5</name>
<dbReference type="PROSITE" id="PS50902">
    <property type="entry name" value="FLAVODOXIN_LIKE"/>
    <property type="match status" value="1"/>
</dbReference>
<dbReference type="Proteomes" id="UP000265882">
    <property type="component" value="Unassembled WGS sequence"/>
</dbReference>
<dbReference type="NCBIfam" id="NF002999">
    <property type="entry name" value="PRK03767.1"/>
    <property type="match status" value="1"/>
</dbReference>
<comment type="similarity">
    <text evidence="1">Belongs to the WrbA family.</text>
</comment>
<dbReference type="Gene3D" id="3.40.50.360">
    <property type="match status" value="1"/>
</dbReference>
<dbReference type="FunFam" id="3.40.50.360:FF:000001">
    <property type="entry name" value="NAD(P)H dehydrogenase (Quinone) FQR1-like"/>
    <property type="match status" value="1"/>
</dbReference>
<feature type="domain" description="Flavodoxin-like" evidence="3">
    <location>
        <begin position="3"/>
        <end position="196"/>
    </location>
</feature>
<comment type="caution">
    <text evidence="4">The sequence shown here is derived from an EMBL/GenBank/DDBJ whole genome shotgun (WGS) entry which is preliminary data.</text>
</comment>
<dbReference type="AlphaFoldDB" id="A0A3A4N9P1"/>
<evidence type="ECO:0000256" key="2">
    <source>
        <dbReference type="SAM" id="MobiDB-lite"/>
    </source>
</evidence>
<dbReference type="InterPro" id="IPR010089">
    <property type="entry name" value="Flavoprotein_WrbA-like"/>
</dbReference>
<protein>
    <submittedName>
        <fullName evidence="4">NAD(P)H:quinone oxidoreductase</fullName>
    </submittedName>
</protein>
<evidence type="ECO:0000313" key="5">
    <source>
        <dbReference type="Proteomes" id="UP000265882"/>
    </source>
</evidence>
<dbReference type="PANTHER" id="PTHR30546:SF23">
    <property type="entry name" value="FLAVOPROTEIN-LIKE PROTEIN YCP4-RELATED"/>
    <property type="match status" value="1"/>
</dbReference>
<evidence type="ECO:0000259" key="3">
    <source>
        <dbReference type="PROSITE" id="PS50902"/>
    </source>
</evidence>
<dbReference type="InterPro" id="IPR005025">
    <property type="entry name" value="FMN_Rdtase-like_dom"/>
</dbReference>